<dbReference type="AlphaFoldDB" id="A0A7H8MTZ6"/>
<dbReference type="Gene3D" id="3.50.50.60">
    <property type="entry name" value="FAD/NAD(P)-binding domain"/>
    <property type="match status" value="1"/>
</dbReference>
<evidence type="ECO:0000313" key="3">
    <source>
        <dbReference type="Proteomes" id="UP000509345"/>
    </source>
</evidence>
<organism evidence="2 3">
    <name type="scientific">Streptomyces microflavus</name>
    <name type="common">Streptomyces lipmanii</name>
    <dbReference type="NCBI Taxonomy" id="1919"/>
    <lineage>
        <taxon>Bacteria</taxon>
        <taxon>Bacillati</taxon>
        <taxon>Actinomycetota</taxon>
        <taxon>Actinomycetes</taxon>
        <taxon>Kitasatosporales</taxon>
        <taxon>Streptomycetaceae</taxon>
        <taxon>Streptomyces</taxon>
    </lineage>
</organism>
<dbReference type="PANTHER" id="PTHR42923">
    <property type="entry name" value="PROTOPORPHYRINOGEN OXIDASE"/>
    <property type="match status" value="1"/>
</dbReference>
<evidence type="ECO:0000259" key="1">
    <source>
        <dbReference type="Pfam" id="PF01593"/>
    </source>
</evidence>
<reference evidence="2 3" key="1">
    <citation type="submission" date="2020-06" db="EMBL/GenBank/DDBJ databases">
        <title>Genome mining for natural products.</title>
        <authorList>
            <person name="Zhang B."/>
            <person name="Shi J."/>
            <person name="Ge H."/>
        </authorList>
    </citation>
    <scope>NUCLEOTIDE SEQUENCE [LARGE SCALE GENOMIC DNA]</scope>
    <source>
        <strain evidence="2 3">NA06532</strain>
    </source>
</reference>
<dbReference type="InterPro" id="IPR050464">
    <property type="entry name" value="Zeta_carotene_desat/Oxidored"/>
</dbReference>
<dbReference type="Pfam" id="PF01593">
    <property type="entry name" value="Amino_oxidase"/>
    <property type="match status" value="1"/>
</dbReference>
<sequence>MLMSARTRTAVIGGGMAGSAAARKLVRAGREVVVLEAADGLGGRARSWHRPEIDPDVGINLMYVSFYRLMTELIEEYGLRDDLIKISSNVYISDDGAPRALSSDSPLSLLTYGHVSFLDRIRFLLTTLKQVRRKNELDLFDPVKSAPFDDGLSAADWGYRQVSKRGFDFLLRPQIEGFWNFACEDASAVHARALLAWMGGSGFYVLRNGMETIAERNTEGAEVRLSHEVTDVRTDGDGVRITAVREGGEQVVETFDEVVVATPATIAAKLVAALPDRTVSHHTRAFLESQEYEPALSVSYLVDADALPAEAHIVAGGPEDPPLRNMITYPRTVRDAQGRTVDKLLVFTYPGRANTRRLIGLTPEEQFAEVTPLLKTLWPTFPTASAEPFQIAERPYGFPIPAPGRYARSVQVLAEQRAPVVFAGDYFNSPTTEAALLSGYRAAETLTGTG</sequence>
<gene>
    <name evidence="2" type="ORF">HUT09_25245</name>
</gene>
<dbReference type="InterPro" id="IPR036188">
    <property type="entry name" value="FAD/NAD-bd_sf"/>
</dbReference>
<proteinExistence type="predicted"/>
<name>A0A7H8MTZ6_STRMI</name>
<dbReference type="InterPro" id="IPR002937">
    <property type="entry name" value="Amino_oxidase"/>
</dbReference>
<protein>
    <submittedName>
        <fullName evidence="2">FAD-dependent oxidoreductase</fullName>
    </submittedName>
</protein>
<accession>A0A7H8MTZ6</accession>
<dbReference type="GO" id="GO:0016491">
    <property type="term" value="F:oxidoreductase activity"/>
    <property type="evidence" value="ECO:0007669"/>
    <property type="project" value="InterPro"/>
</dbReference>
<evidence type="ECO:0000313" key="2">
    <source>
        <dbReference type="EMBL" id="QKW45582.1"/>
    </source>
</evidence>
<feature type="domain" description="Amine oxidase" evidence="1">
    <location>
        <begin position="16"/>
        <end position="445"/>
    </location>
</feature>
<dbReference type="EMBL" id="CP054926">
    <property type="protein sequence ID" value="QKW45582.1"/>
    <property type="molecule type" value="Genomic_DNA"/>
</dbReference>
<dbReference type="SUPFAM" id="SSF51905">
    <property type="entry name" value="FAD/NAD(P)-binding domain"/>
    <property type="match status" value="1"/>
</dbReference>
<dbReference type="Proteomes" id="UP000509345">
    <property type="component" value="Chromosome"/>
</dbReference>